<sequence length="30" mass="3349">MTQQTGTNLRQGVDGGWPRCLDRFAELAVK</sequence>
<dbReference type="EMBL" id="FOKG01000010">
    <property type="protein sequence ID" value="SFB39855.1"/>
    <property type="molecule type" value="Genomic_DNA"/>
</dbReference>
<dbReference type="STRING" id="490629.SAMN05216266_11025"/>
<organism evidence="1 2">
    <name type="scientific">Amycolatopsis marina</name>
    <dbReference type="NCBI Taxonomy" id="490629"/>
    <lineage>
        <taxon>Bacteria</taxon>
        <taxon>Bacillati</taxon>
        <taxon>Actinomycetota</taxon>
        <taxon>Actinomycetes</taxon>
        <taxon>Pseudonocardiales</taxon>
        <taxon>Pseudonocardiaceae</taxon>
        <taxon>Amycolatopsis</taxon>
    </lineage>
</organism>
<keyword evidence="2" id="KW-1185">Reference proteome</keyword>
<evidence type="ECO:0000313" key="1">
    <source>
        <dbReference type="EMBL" id="SFB39855.1"/>
    </source>
</evidence>
<evidence type="ECO:0000313" key="2">
    <source>
        <dbReference type="Proteomes" id="UP000243799"/>
    </source>
</evidence>
<name>A0A1I1AP66_9PSEU</name>
<dbReference type="Proteomes" id="UP000243799">
    <property type="component" value="Unassembled WGS sequence"/>
</dbReference>
<dbReference type="AlphaFoldDB" id="A0A1I1AP66"/>
<protein>
    <submittedName>
        <fullName evidence="1">Uncharacterized protein</fullName>
    </submittedName>
</protein>
<proteinExistence type="predicted"/>
<reference evidence="2" key="1">
    <citation type="submission" date="2016-10" db="EMBL/GenBank/DDBJ databases">
        <authorList>
            <person name="Varghese N."/>
            <person name="Submissions S."/>
        </authorList>
    </citation>
    <scope>NUCLEOTIDE SEQUENCE [LARGE SCALE GENOMIC DNA]</scope>
    <source>
        <strain evidence="2">CGMCC 4.3568</strain>
    </source>
</reference>
<accession>A0A1I1AP66</accession>
<gene>
    <name evidence="1" type="ORF">SAMN05216266_11025</name>
</gene>